<dbReference type="InterPro" id="IPR010158">
    <property type="entry name" value="Amidase_Cbmase"/>
</dbReference>
<evidence type="ECO:0000256" key="3">
    <source>
        <dbReference type="SAM" id="MobiDB-lite"/>
    </source>
</evidence>
<sequence>MDIDTDTAINLDTAVDIDAGRLLRDLDELARFGGRPDGGVDRVAGSPADLASRAWLADRLAEAGLAARTDAAGNVFGQVPGARPWLLAGSHTDTVPAGGRLDGAYGVIAALEVLRTLHEHGHPAAGALEVVSFWDEEGAGPASAGGLAGSTAMCAGDHVRDLRAYLELHIEQGPRMERDGLELAVVEGIVGIERHQVVMRGAANHAGTTPMDERADAGRAAAVVAAAVPDRVLGVDPAMVVNVGHIEFLPGAPNVVPGEARLVVEWRGARDDSLLRAEKELSALAHDTAEALGCQGEIRAVSRKPPAVFDPGLCDLVARACRAAGGPAGRMHSFAGHDAGVLSAHVPTAMIFVPSAGGVSHSPLEHTPEPMLARGCRALLAAVAEAAGRGPAGTGGTGGTARPPRGEE</sequence>
<feature type="compositionally biased region" description="Gly residues" evidence="3">
    <location>
        <begin position="390"/>
        <end position="399"/>
    </location>
</feature>
<dbReference type="PANTHER" id="PTHR32494:SF5">
    <property type="entry name" value="ALLANTOATE AMIDOHYDROLASE"/>
    <property type="match status" value="1"/>
</dbReference>
<dbReference type="InterPro" id="IPR002933">
    <property type="entry name" value="Peptidase_M20"/>
</dbReference>
<gene>
    <name evidence="4" type="ORF">J4709_12145</name>
</gene>
<dbReference type="Proteomes" id="UP000680206">
    <property type="component" value="Unassembled WGS sequence"/>
</dbReference>
<evidence type="ECO:0000256" key="1">
    <source>
        <dbReference type="ARBA" id="ARBA00006153"/>
    </source>
</evidence>
<name>A0ABS3RPT2_9ACTN</name>
<dbReference type="RefSeq" id="WP_208240262.1">
    <property type="nucleotide sequence ID" value="NZ_JAGEPF010000007.1"/>
</dbReference>
<dbReference type="InterPro" id="IPR036264">
    <property type="entry name" value="Bact_exopeptidase_dim_dom"/>
</dbReference>
<dbReference type="SUPFAM" id="SSF53187">
    <property type="entry name" value="Zn-dependent exopeptidases"/>
    <property type="match status" value="1"/>
</dbReference>
<evidence type="ECO:0000256" key="2">
    <source>
        <dbReference type="ARBA" id="ARBA00022801"/>
    </source>
</evidence>
<organism evidence="4 5">
    <name type="scientific">Actinomadura violacea</name>
    <dbReference type="NCBI Taxonomy" id="2819934"/>
    <lineage>
        <taxon>Bacteria</taxon>
        <taxon>Bacillati</taxon>
        <taxon>Actinomycetota</taxon>
        <taxon>Actinomycetes</taxon>
        <taxon>Streptosporangiales</taxon>
        <taxon>Thermomonosporaceae</taxon>
        <taxon>Actinomadura</taxon>
    </lineage>
</organism>
<feature type="region of interest" description="Disordered" evidence="3">
    <location>
        <begin position="387"/>
        <end position="408"/>
    </location>
</feature>
<dbReference type="GO" id="GO:0016787">
    <property type="term" value="F:hydrolase activity"/>
    <property type="evidence" value="ECO:0007669"/>
    <property type="project" value="UniProtKB-KW"/>
</dbReference>
<proteinExistence type="inferred from homology"/>
<reference evidence="4 5" key="1">
    <citation type="submission" date="2021-03" db="EMBL/GenBank/DDBJ databases">
        <title>Actinomadura violae sp. nov., isolated from lichen in Thailand.</title>
        <authorList>
            <person name="Kanchanasin P."/>
            <person name="Saeng-In P."/>
            <person name="Phongsopitanun W."/>
            <person name="Yuki M."/>
            <person name="Kudo T."/>
            <person name="Ohkuma M."/>
            <person name="Tanasupawat S."/>
        </authorList>
    </citation>
    <scope>NUCLEOTIDE SEQUENCE [LARGE SCALE GENOMIC DNA]</scope>
    <source>
        <strain evidence="4 5">LCR2-06</strain>
    </source>
</reference>
<dbReference type="PANTHER" id="PTHR32494">
    <property type="entry name" value="ALLANTOATE DEIMINASE-RELATED"/>
    <property type="match status" value="1"/>
</dbReference>
<dbReference type="EMBL" id="JAGEPF010000007">
    <property type="protein sequence ID" value="MBO2458318.1"/>
    <property type="molecule type" value="Genomic_DNA"/>
</dbReference>
<dbReference type="Gene3D" id="3.40.630.10">
    <property type="entry name" value="Zn peptidases"/>
    <property type="match status" value="3"/>
</dbReference>
<dbReference type="PIRSF" id="PIRSF001235">
    <property type="entry name" value="Amidase_carbamoylase"/>
    <property type="match status" value="1"/>
</dbReference>
<comment type="similarity">
    <text evidence="1">Belongs to the peptidase M20 family.</text>
</comment>
<comment type="caution">
    <text evidence="4">The sequence shown here is derived from an EMBL/GenBank/DDBJ whole genome shotgun (WGS) entry which is preliminary data.</text>
</comment>
<keyword evidence="2 4" id="KW-0378">Hydrolase</keyword>
<evidence type="ECO:0000313" key="4">
    <source>
        <dbReference type="EMBL" id="MBO2458318.1"/>
    </source>
</evidence>
<evidence type="ECO:0000313" key="5">
    <source>
        <dbReference type="Proteomes" id="UP000680206"/>
    </source>
</evidence>
<protein>
    <submittedName>
        <fullName evidence="4">Zn-dependent hydrolase</fullName>
    </submittedName>
</protein>
<dbReference type="Pfam" id="PF01546">
    <property type="entry name" value="Peptidase_M20"/>
    <property type="match status" value="1"/>
</dbReference>
<accession>A0ABS3RPT2</accession>
<dbReference type="SUPFAM" id="SSF55031">
    <property type="entry name" value="Bacterial exopeptidase dimerisation domain"/>
    <property type="match status" value="1"/>
</dbReference>
<keyword evidence="5" id="KW-1185">Reference proteome</keyword>